<sequence>MRCAVVRLKLTVLAFAPNRTVGNFLSLVQLHPCLVSALAVDGHRSLPSPIVISSSGIDTSTIREADGSPMANSSPPLHGFIVEDCSDDEELEEKQLDFTFSKE</sequence>
<gene>
    <name evidence="1" type="ORF">POTOM_049382</name>
</gene>
<keyword evidence="2" id="KW-1185">Reference proteome</keyword>
<dbReference type="Proteomes" id="UP000886885">
    <property type="component" value="Chromosome 15A"/>
</dbReference>
<evidence type="ECO:0000313" key="1">
    <source>
        <dbReference type="EMBL" id="KAG6747006.1"/>
    </source>
</evidence>
<dbReference type="EMBL" id="JAAWWB010000029">
    <property type="protein sequence ID" value="KAG6747006.1"/>
    <property type="molecule type" value="Genomic_DNA"/>
</dbReference>
<dbReference type="AlphaFoldDB" id="A0A8X8C391"/>
<name>A0A8X8C391_POPTO</name>
<protein>
    <submittedName>
        <fullName evidence="1">Uncharacterized protein</fullName>
    </submittedName>
</protein>
<proteinExistence type="predicted"/>
<evidence type="ECO:0000313" key="2">
    <source>
        <dbReference type="Proteomes" id="UP000886885"/>
    </source>
</evidence>
<organism evidence="1 2">
    <name type="scientific">Populus tomentosa</name>
    <name type="common">Chinese white poplar</name>
    <dbReference type="NCBI Taxonomy" id="118781"/>
    <lineage>
        <taxon>Eukaryota</taxon>
        <taxon>Viridiplantae</taxon>
        <taxon>Streptophyta</taxon>
        <taxon>Embryophyta</taxon>
        <taxon>Tracheophyta</taxon>
        <taxon>Spermatophyta</taxon>
        <taxon>Magnoliopsida</taxon>
        <taxon>eudicotyledons</taxon>
        <taxon>Gunneridae</taxon>
        <taxon>Pentapetalae</taxon>
        <taxon>rosids</taxon>
        <taxon>fabids</taxon>
        <taxon>Malpighiales</taxon>
        <taxon>Salicaceae</taxon>
        <taxon>Saliceae</taxon>
        <taxon>Populus</taxon>
    </lineage>
</organism>
<comment type="caution">
    <text evidence="1">The sequence shown here is derived from an EMBL/GenBank/DDBJ whole genome shotgun (WGS) entry which is preliminary data.</text>
</comment>
<accession>A0A8X8C391</accession>
<reference evidence="1" key="1">
    <citation type="journal article" date="2020" name="bioRxiv">
        <title>Hybrid origin of Populus tomentosa Carr. identified through genome sequencing and phylogenomic analysis.</title>
        <authorList>
            <person name="An X."/>
            <person name="Gao K."/>
            <person name="Chen Z."/>
            <person name="Li J."/>
            <person name="Yang X."/>
            <person name="Yang X."/>
            <person name="Zhou J."/>
            <person name="Guo T."/>
            <person name="Zhao T."/>
            <person name="Huang S."/>
            <person name="Miao D."/>
            <person name="Khan W.U."/>
            <person name="Rao P."/>
            <person name="Ye M."/>
            <person name="Lei B."/>
            <person name="Liao W."/>
            <person name="Wang J."/>
            <person name="Ji L."/>
            <person name="Li Y."/>
            <person name="Guo B."/>
            <person name="Mustafa N.S."/>
            <person name="Li S."/>
            <person name="Yun Q."/>
            <person name="Keller S.R."/>
            <person name="Mao J."/>
            <person name="Zhang R."/>
            <person name="Strauss S.H."/>
        </authorList>
    </citation>
    <scope>NUCLEOTIDE SEQUENCE</scope>
    <source>
        <strain evidence="1">GM15</strain>
        <tissue evidence="1">Leaf</tissue>
    </source>
</reference>